<proteinExistence type="predicted"/>
<gene>
    <name evidence="1" type="ORF">NDU88_007800</name>
</gene>
<accession>A0AAV7PR16</accession>
<dbReference type="Proteomes" id="UP001066276">
    <property type="component" value="Chromosome 7"/>
</dbReference>
<dbReference type="AlphaFoldDB" id="A0AAV7PR16"/>
<name>A0AAV7PR16_PLEWA</name>
<evidence type="ECO:0000313" key="1">
    <source>
        <dbReference type="EMBL" id="KAJ1129430.1"/>
    </source>
</evidence>
<reference evidence="1" key="1">
    <citation type="journal article" date="2022" name="bioRxiv">
        <title>Sequencing and chromosome-scale assembly of the giantPleurodeles waltlgenome.</title>
        <authorList>
            <person name="Brown T."/>
            <person name="Elewa A."/>
            <person name="Iarovenko S."/>
            <person name="Subramanian E."/>
            <person name="Araus A.J."/>
            <person name="Petzold A."/>
            <person name="Susuki M."/>
            <person name="Suzuki K.-i.T."/>
            <person name="Hayashi T."/>
            <person name="Toyoda A."/>
            <person name="Oliveira C."/>
            <person name="Osipova E."/>
            <person name="Leigh N.D."/>
            <person name="Simon A."/>
            <person name="Yun M.H."/>
        </authorList>
    </citation>
    <scope>NUCLEOTIDE SEQUENCE</scope>
    <source>
        <strain evidence="1">20211129_DDA</strain>
        <tissue evidence="1">Liver</tissue>
    </source>
</reference>
<dbReference type="EMBL" id="JANPWB010000011">
    <property type="protein sequence ID" value="KAJ1129430.1"/>
    <property type="molecule type" value="Genomic_DNA"/>
</dbReference>
<comment type="caution">
    <text evidence="1">The sequence shown here is derived from an EMBL/GenBank/DDBJ whole genome shotgun (WGS) entry which is preliminary data.</text>
</comment>
<sequence length="76" mass="8491">MRSTTDGGWEITTRAVGFSDHRAAGFPIQVPMCMEKQCKACPDPEIADWIDASLSCVEKKQRARPGKRRNDARSHS</sequence>
<organism evidence="1 2">
    <name type="scientific">Pleurodeles waltl</name>
    <name type="common">Iberian ribbed newt</name>
    <dbReference type="NCBI Taxonomy" id="8319"/>
    <lineage>
        <taxon>Eukaryota</taxon>
        <taxon>Metazoa</taxon>
        <taxon>Chordata</taxon>
        <taxon>Craniata</taxon>
        <taxon>Vertebrata</taxon>
        <taxon>Euteleostomi</taxon>
        <taxon>Amphibia</taxon>
        <taxon>Batrachia</taxon>
        <taxon>Caudata</taxon>
        <taxon>Salamandroidea</taxon>
        <taxon>Salamandridae</taxon>
        <taxon>Pleurodelinae</taxon>
        <taxon>Pleurodeles</taxon>
    </lineage>
</organism>
<keyword evidence="2" id="KW-1185">Reference proteome</keyword>
<evidence type="ECO:0000313" key="2">
    <source>
        <dbReference type="Proteomes" id="UP001066276"/>
    </source>
</evidence>
<protein>
    <submittedName>
        <fullName evidence="1">Uncharacterized protein</fullName>
    </submittedName>
</protein>